<name>A0A0F9NB79_9ZZZZ</name>
<gene>
    <name evidence="3" type="ORF">LCGC14_1357950</name>
</gene>
<protein>
    <recommendedName>
        <fullName evidence="2">TadE-like domain-containing protein</fullName>
    </recommendedName>
</protein>
<dbReference type="Pfam" id="PF07811">
    <property type="entry name" value="TadE"/>
    <property type="match status" value="1"/>
</dbReference>
<accession>A0A0F9NB79</accession>
<proteinExistence type="predicted"/>
<sequence length="213" mass="24778">MPRRRTYRTGRGGRGRLHRRGTAMIEFVLILPVLAVILGLTFFVGWAMMRKHQVIVADRYAAWQRVEVGAWPTEEKLNEKFFADKALDVSLESMGLKRETAEDLVSEAGSLNRRSESLAEELLLDRFPRGRRAHLTASFPGHQSPWQREKLKLIRTIQSRHGREGITWRRDEVNCWGTLRDQFYPELDDALQRVSAPGDGMAHMIRRLYLDHW</sequence>
<dbReference type="InterPro" id="IPR012495">
    <property type="entry name" value="TadE-like_dom"/>
</dbReference>
<organism evidence="3">
    <name type="scientific">marine sediment metagenome</name>
    <dbReference type="NCBI Taxonomy" id="412755"/>
    <lineage>
        <taxon>unclassified sequences</taxon>
        <taxon>metagenomes</taxon>
        <taxon>ecological metagenomes</taxon>
    </lineage>
</organism>
<evidence type="ECO:0000256" key="1">
    <source>
        <dbReference type="SAM" id="Phobius"/>
    </source>
</evidence>
<keyword evidence="1" id="KW-0472">Membrane</keyword>
<comment type="caution">
    <text evidence="3">The sequence shown here is derived from an EMBL/GenBank/DDBJ whole genome shotgun (WGS) entry which is preliminary data.</text>
</comment>
<dbReference type="AlphaFoldDB" id="A0A0F9NB79"/>
<keyword evidence="1" id="KW-1133">Transmembrane helix</keyword>
<feature type="transmembrane region" description="Helical" evidence="1">
    <location>
        <begin position="21"/>
        <end position="49"/>
    </location>
</feature>
<evidence type="ECO:0000313" key="3">
    <source>
        <dbReference type="EMBL" id="KKM78637.1"/>
    </source>
</evidence>
<evidence type="ECO:0000259" key="2">
    <source>
        <dbReference type="Pfam" id="PF07811"/>
    </source>
</evidence>
<reference evidence="3" key="1">
    <citation type="journal article" date="2015" name="Nature">
        <title>Complex archaea that bridge the gap between prokaryotes and eukaryotes.</title>
        <authorList>
            <person name="Spang A."/>
            <person name="Saw J.H."/>
            <person name="Jorgensen S.L."/>
            <person name="Zaremba-Niedzwiedzka K."/>
            <person name="Martijn J."/>
            <person name="Lind A.E."/>
            <person name="van Eijk R."/>
            <person name="Schleper C."/>
            <person name="Guy L."/>
            <person name="Ettema T.J."/>
        </authorList>
    </citation>
    <scope>NUCLEOTIDE SEQUENCE</scope>
</reference>
<feature type="domain" description="TadE-like" evidence="2">
    <location>
        <begin position="21"/>
        <end position="57"/>
    </location>
</feature>
<keyword evidence="1" id="KW-0812">Transmembrane</keyword>
<dbReference type="EMBL" id="LAZR01008461">
    <property type="protein sequence ID" value="KKM78637.1"/>
    <property type="molecule type" value="Genomic_DNA"/>
</dbReference>